<keyword evidence="1" id="KW-0812">Transmembrane</keyword>
<dbReference type="InterPro" id="IPR012902">
    <property type="entry name" value="N_methyl_site"/>
</dbReference>
<accession>A0A7I8DNM2</accession>
<dbReference type="Proteomes" id="UP000515703">
    <property type="component" value="Chromosome"/>
</dbReference>
<keyword evidence="1" id="KW-1133">Transmembrane helix</keyword>
<proteinExistence type="predicted"/>
<name>A0A7I8DNM2_9FIRM</name>
<dbReference type="KEGG" id="acht:bsdcttw_30200"/>
<reference evidence="2 3" key="1">
    <citation type="submission" date="2020-08" db="EMBL/GenBank/DDBJ databases">
        <title>Draft genome sequencing of an Anaerocolumna strain isolated from anoxic soil subjected to BSD treatment.</title>
        <authorList>
            <person name="Uek A."/>
            <person name="Tonouchi A."/>
        </authorList>
    </citation>
    <scope>NUCLEOTIDE SEQUENCE [LARGE SCALE GENOMIC DNA]</scope>
    <source>
        <strain evidence="2 3">CTTW</strain>
    </source>
</reference>
<dbReference type="AlphaFoldDB" id="A0A7I8DNM2"/>
<dbReference type="NCBIfam" id="TIGR02532">
    <property type="entry name" value="IV_pilin_GFxxxE"/>
    <property type="match status" value="1"/>
</dbReference>
<keyword evidence="3" id="KW-1185">Reference proteome</keyword>
<evidence type="ECO:0000313" key="3">
    <source>
        <dbReference type="Proteomes" id="UP000515703"/>
    </source>
</evidence>
<dbReference type="PROSITE" id="PS00409">
    <property type="entry name" value="PROKAR_NTER_METHYL"/>
    <property type="match status" value="1"/>
</dbReference>
<dbReference type="EMBL" id="AP023368">
    <property type="protein sequence ID" value="BCJ99979.1"/>
    <property type="molecule type" value="Genomic_DNA"/>
</dbReference>
<evidence type="ECO:0000256" key="1">
    <source>
        <dbReference type="SAM" id="Phobius"/>
    </source>
</evidence>
<dbReference type="RefSeq" id="WP_185255696.1">
    <property type="nucleotide sequence ID" value="NZ_AP023368.1"/>
</dbReference>
<reference evidence="2 3" key="2">
    <citation type="submission" date="2020-08" db="EMBL/GenBank/DDBJ databases">
        <authorList>
            <person name="Ueki A."/>
            <person name="Tonouchi A."/>
        </authorList>
    </citation>
    <scope>NUCLEOTIDE SEQUENCE [LARGE SCALE GENOMIC DNA]</scope>
    <source>
        <strain evidence="2 3">CTTW</strain>
    </source>
</reference>
<protein>
    <recommendedName>
        <fullName evidence="4">Prepilin-type N-terminal cleavage/methylation domain-containing protein</fullName>
    </recommendedName>
</protein>
<gene>
    <name evidence="2" type="ORF">bsdcttw_30200</name>
</gene>
<evidence type="ECO:0008006" key="4">
    <source>
        <dbReference type="Google" id="ProtNLM"/>
    </source>
</evidence>
<dbReference type="Pfam" id="PF07963">
    <property type="entry name" value="N_methyl"/>
    <property type="match status" value="1"/>
</dbReference>
<keyword evidence="1" id="KW-0472">Membrane</keyword>
<sequence>MKNNKGVSLVEIIIVIAILSVLGVSTFGGIHYLRYGNAKRCAYEIDAALNKIRLENMSKAEKANLYIYQYGGHYYMRVSPSSPTAALLNGNGTELGNNQFVISYEASTHPGTNVAVGDYASGNYMTLGFDKSTGELSSNGTGYYERIVITDRDGTLLYTIRLIQASGKHFIE</sequence>
<organism evidence="2 3">
    <name type="scientific">Anaerocolumna chitinilytica</name>
    <dbReference type="NCBI Taxonomy" id="1727145"/>
    <lineage>
        <taxon>Bacteria</taxon>
        <taxon>Bacillati</taxon>
        <taxon>Bacillota</taxon>
        <taxon>Clostridia</taxon>
        <taxon>Lachnospirales</taxon>
        <taxon>Lachnospiraceae</taxon>
        <taxon>Anaerocolumna</taxon>
    </lineage>
</organism>
<evidence type="ECO:0000313" key="2">
    <source>
        <dbReference type="EMBL" id="BCJ99979.1"/>
    </source>
</evidence>
<feature type="transmembrane region" description="Helical" evidence="1">
    <location>
        <begin position="12"/>
        <end position="33"/>
    </location>
</feature>